<keyword evidence="5" id="KW-1185">Reference proteome</keyword>
<dbReference type="OrthoDB" id="6626753at2759"/>
<protein>
    <submittedName>
        <fullName evidence="4">Uncharacterized protein</fullName>
    </submittedName>
</protein>
<dbReference type="PANTHER" id="PTHR46599">
    <property type="entry name" value="PIGGYBAC TRANSPOSABLE ELEMENT-DERIVED PROTEIN 4"/>
    <property type="match status" value="1"/>
</dbReference>
<sequence>MGNRVERRALKVFPNRRDHSINRIDSQSPSLTIVKEETPSLSYKLLDPSINMNSQPGPSRERSPVVTRRKTLTDEQLLALLQGSNVDDRDSDFEVDIEESDSKDNSLTEADIPEIRHSISSEHWSSNPVHVPLIPFIGNAGLKVQPKRHEPIDYFDLLVSDDFYNFIVEETNLYAIEVLSLSSEKSRITHWKDLTTTELKVFLGLLYHTGTIRLNKLEDYWKQDDLFNIPCFKKNMSRNRFLLILRVLHFSHDAVDPNDRLFKIKSIVKYFNNKMDEVYYPGKNLSIDESMILWRAEPNGLNLNIMIYTGQKLSQLEQPHSKSHTENVVINLMEGKLFKGVDRQNQLMSYYPCERKTLRWYKKVGIHILQQLLLNSYLLYCQNEQKQNEITTKLPTAVPFVHTLQLLPKSEKTTKVQRKRCSYCKEIGKRKDTSYYCSLCPQNPPLCLGSCFENYHAK</sequence>
<dbReference type="InterPro" id="IPR032718">
    <property type="entry name" value="PGBD4_Znf_C"/>
</dbReference>
<feature type="domain" description="PiggyBac transposable element-derived protein" evidence="3">
    <location>
        <begin position="151"/>
        <end position="296"/>
    </location>
</feature>
<evidence type="ECO:0000259" key="2">
    <source>
        <dbReference type="Pfam" id="PF13842"/>
    </source>
</evidence>
<dbReference type="Pfam" id="PF13842">
    <property type="entry name" value="zf-Tnp_2"/>
    <property type="match status" value="1"/>
</dbReference>
<reference evidence="4 5" key="1">
    <citation type="submission" date="2019-08" db="EMBL/GenBank/DDBJ databases">
        <title>The genome of the soybean aphid Biotype 1, its phylome, world population structure and adaptation to the North American continent.</title>
        <authorList>
            <person name="Giordano R."/>
            <person name="Donthu R.K."/>
            <person name="Hernandez A.G."/>
            <person name="Wright C.L."/>
            <person name="Zimin A.V."/>
        </authorList>
    </citation>
    <scope>NUCLEOTIDE SEQUENCE [LARGE SCALE GENOMIC DNA]</scope>
    <source>
        <tissue evidence="4">Whole aphids</tissue>
    </source>
</reference>
<evidence type="ECO:0000313" key="4">
    <source>
        <dbReference type="EMBL" id="KAE9521653.1"/>
    </source>
</evidence>
<feature type="domain" description="PiggyBac transposable element-derived protein 4 C-terminal zinc-finger" evidence="2">
    <location>
        <begin position="411"/>
        <end position="456"/>
    </location>
</feature>
<dbReference type="AlphaFoldDB" id="A0A6G0STG6"/>
<name>A0A6G0STG6_APHGL</name>
<dbReference type="Proteomes" id="UP000475862">
    <property type="component" value="Unassembled WGS sequence"/>
</dbReference>
<dbReference type="InterPro" id="IPR029526">
    <property type="entry name" value="PGBD"/>
</dbReference>
<evidence type="ECO:0000313" key="5">
    <source>
        <dbReference type="Proteomes" id="UP000475862"/>
    </source>
</evidence>
<evidence type="ECO:0000256" key="1">
    <source>
        <dbReference type="SAM" id="MobiDB-lite"/>
    </source>
</evidence>
<dbReference type="Pfam" id="PF13843">
    <property type="entry name" value="DDE_Tnp_1_7"/>
    <property type="match status" value="1"/>
</dbReference>
<dbReference type="PANTHER" id="PTHR46599:SF3">
    <property type="entry name" value="PIGGYBAC TRANSPOSABLE ELEMENT-DERIVED PROTEIN 4"/>
    <property type="match status" value="1"/>
</dbReference>
<feature type="region of interest" description="Disordered" evidence="1">
    <location>
        <begin position="47"/>
        <end position="68"/>
    </location>
</feature>
<evidence type="ECO:0000259" key="3">
    <source>
        <dbReference type="Pfam" id="PF13843"/>
    </source>
</evidence>
<organism evidence="4 5">
    <name type="scientific">Aphis glycines</name>
    <name type="common">Soybean aphid</name>
    <dbReference type="NCBI Taxonomy" id="307491"/>
    <lineage>
        <taxon>Eukaryota</taxon>
        <taxon>Metazoa</taxon>
        <taxon>Ecdysozoa</taxon>
        <taxon>Arthropoda</taxon>
        <taxon>Hexapoda</taxon>
        <taxon>Insecta</taxon>
        <taxon>Pterygota</taxon>
        <taxon>Neoptera</taxon>
        <taxon>Paraneoptera</taxon>
        <taxon>Hemiptera</taxon>
        <taxon>Sternorrhyncha</taxon>
        <taxon>Aphidomorpha</taxon>
        <taxon>Aphidoidea</taxon>
        <taxon>Aphididae</taxon>
        <taxon>Aphidini</taxon>
        <taxon>Aphis</taxon>
        <taxon>Aphis</taxon>
    </lineage>
</organism>
<comment type="caution">
    <text evidence="4">The sequence shown here is derived from an EMBL/GenBank/DDBJ whole genome shotgun (WGS) entry which is preliminary data.</text>
</comment>
<proteinExistence type="predicted"/>
<dbReference type="EMBL" id="VYZN01002547">
    <property type="protein sequence ID" value="KAE9521653.1"/>
    <property type="molecule type" value="Genomic_DNA"/>
</dbReference>
<gene>
    <name evidence="4" type="ORF">AGLY_017949</name>
</gene>
<accession>A0A6G0STG6</accession>